<dbReference type="PANTHER" id="PTHR24020">
    <property type="entry name" value="COLLAGEN ALPHA"/>
    <property type="match status" value="1"/>
</dbReference>
<evidence type="ECO:0000313" key="2">
    <source>
        <dbReference type="EMBL" id="KAK7474946.1"/>
    </source>
</evidence>
<gene>
    <name evidence="2" type="ORF">BaRGS_00033833</name>
</gene>
<dbReference type="SMART" id="SM00327">
    <property type="entry name" value="VWA"/>
    <property type="match status" value="1"/>
</dbReference>
<dbReference type="SUPFAM" id="SSF53300">
    <property type="entry name" value="vWA-like"/>
    <property type="match status" value="1"/>
</dbReference>
<reference evidence="2 3" key="1">
    <citation type="journal article" date="2023" name="Sci. Data">
        <title>Genome assembly of the Korean intertidal mud-creeper Batillaria attramentaria.</title>
        <authorList>
            <person name="Patra A.K."/>
            <person name="Ho P.T."/>
            <person name="Jun S."/>
            <person name="Lee S.J."/>
            <person name="Kim Y."/>
            <person name="Won Y.J."/>
        </authorList>
    </citation>
    <scope>NUCLEOTIDE SEQUENCE [LARGE SCALE GENOMIC DNA]</scope>
    <source>
        <strain evidence="2">Wonlab-2016</strain>
    </source>
</reference>
<feature type="domain" description="VWFA" evidence="1">
    <location>
        <begin position="50"/>
        <end position="217"/>
    </location>
</feature>
<feature type="non-terminal residue" evidence="2">
    <location>
        <position position="224"/>
    </location>
</feature>
<comment type="caution">
    <text evidence="2">The sequence shown here is derived from an EMBL/GenBank/DDBJ whole genome shotgun (WGS) entry which is preliminary data.</text>
</comment>
<accession>A0ABD0JJW9</accession>
<dbReference type="Gene3D" id="3.40.50.410">
    <property type="entry name" value="von Willebrand factor, type A domain"/>
    <property type="match status" value="1"/>
</dbReference>
<dbReference type="InterPro" id="IPR002035">
    <property type="entry name" value="VWF_A"/>
</dbReference>
<dbReference type="InterPro" id="IPR050525">
    <property type="entry name" value="ECM_Assembly_Org"/>
</dbReference>
<sequence length="224" mass="23628">MTPSPNPRSPASAVYYGGRDATQIFENAGVAVMSDSLVYKYQYTCSDVADLVFVLDASGSIGGSNFQTLKHFVQQLVGSFNIGESNVRVGVLRFDNYASPIFYLNTYYDADDIISAVGSIAYSGQGTAQSTMFTASRGDRTGVPNVGVVITDGASNSPYDTANAAARARDAGITLLALGIGGGVNYGELNAIATDPDEDNVFTVSGFSSLDQIRETFQRAICEA</sequence>
<protein>
    <recommendedName>
        <fullName evidence="1">VWFA domain-containing protein</fullName>
    </recommendedName>
</protein>
<proteinExistence type="predicted"/>
<evidence type="ECO:0000313" key="3">
    <source>
        <dbReference type="Proteomes" id="UP001519460"/>
    </source>
</evidence>
<name>A0ABD0JJW9_9CAEN</name>
<dbReference type="Pfam" id="PF00092">
    <property type="entry name" value="VWA"/>
    <property type="match status" value="1"/>
</dbReference>
<dbReference type="PROSITE" id="PS50234">
    <property type="entry name" value="VWFA"/>
    <property type="match status" value="1"/>
</dbReference>
<dbReference type="Proteomes" id="UP001519460">
    <property type="component" value="Unassembled WGS sequence"/>
</dbReference>
<dbReference type="PRINTS" id="PR00453">
    <property type="entry name" value="VWFADOMAIN"/>
</dbReference>
<dbReference type="PANTHER" id="PTHR24020:SF20">
    <property type="entry name" value="PH DOMAIN-CONTAINING PROTEIN"/>
    <property type="match status" value="1"/>
</dbReference>
<organism evidence="2 3">
    <name type="scientific">Batillaria attramentaria</name>
    <dbReference type="NCBI Taxonomy" id="370345"/>
    <lineage>
        <taxon>Eukaryota</taxon>
        <taxon>Metazoa</taxon>
        <taxon>Spiralia</taxon>
        <taxon>Lophotrochozoa</taxon>
        <taxon>Mollusca</taxon>
        <taxon>Gastropoda</taxon>
        <taxon>Caenogastropoda</taxon>
        <taxon>Sorbeoconcha</taxon>
        <taxon>Cerithioidea</taxon>
        <taxon>Batillariidae</taxon>
        <taxon>Batillaria</taxon>
    </lineage>
</organism>
<evidence type="ECO:0000259" key="1">
    <source>
        <dbReference type="PROSITE" id="PS50234"/>
    </source>
</evidence>
<dbReference type="AlphaFoldDB" id="A0ABD0JJW9"/>
<dbReference type="InterPro" id="IPR036465">
    <property type="entry name" value="vWFA_dom_sf"/>
</dbReference>
<dbReference type="EMBL" id="JACVVK020000420">
    <property type="protein sequence ID" value="KAK7474946.1"/>
    <property type="molecule type" value="Genomic_DNA"/>
</dbReference>
<keyword evidence="3" id="KW-1185">Reference proteome</keyword>